<feature type="binding site" evidence="11">
    <location>
        <position position="151"/>
    </location>
    <ligand>
        <name>substrate</name>
    </ligand>
</feature>
<dbReference type="Proteomes" id="UP000799779">
    <property type="component" value="Unassembled WGS sequence"/>
</dbReference>
<evidence type="ECO:0000256" key="2">
    <source>
        <dbReference type="ARBA" id="ARBA00006188"/>
    </source>
</evidence>
<dbReference type="PROSITE" id="PS51166">
    <property type="entry name" value="CBM20"/>
    <property type="match status" value="1"/>
</dbReference>
<protein>
    <recommendedName>
        <fullName evidence="9">Glucoamylase</fullName>
        <ecNumber evidence="9">3.2.1.3</ecNumber>
    </recommendedName>
    <alternativeName>
        <fullName evidence="9">1,4-alpha-D-glucan glucohydrolase</fullName>
    </alternativeName>
    <alternativeName>
        <fullName evidence="9">Glucan 1,4-alpha-glucosidase</fullName>
    </alternativeName>
</protein>
<keyword evidence="5" id="KW-0325">Glycoprotein</keyword>
<dbReference type="InterPro" id="IPR002044">
    <property type="entry name" value="CBM20"/>
</dbReference>
<dbReference type="GO" id="GO:2001070">
    <property type="term" value="F:starch binding"/>
    <property type="evidence" value="ECO:0007669"/>
    <property type="project" value="InterPro"/>
</dbReference>
<dbReference type="PIRSF" id="PIRSF001031">
    <property type="entry name" value="Glu-a-glcsd_SBD"/>
    <property type="match status" value="1"/>
</dbReference>
<dbReference type="InterPro" id="IPR000165">
    <property type="entry name" value="Glucoamylase"/>
</dbReference>
<dbReference type="InterPro" id="IPR013783">
    <property type="entry name" value="Ig-like_fold"/>
</dbReference>
<dbReference type="InterPro" id="IPR008928">
    <property type="entry name" value="6-hairpin_glycosidase_sf"/>
</dbReference>
<keyword evidence="7 9" id="KW-0326">Glycosidase</keyword>
<dbReference type="InterPro" id="IPR011613">
    <property type="entry name" value="GH15-like"/>
</dbReference>
<feature type="chain" id="PRO_5025657704" description="Glucoamylase" evidence="12">
    <location>
        <begin position="21"/>
        <end position="633"/>
    </location>
</feature>
<feature type="active site" description="Proton donor" evidence="10">
    <location>
        <position position="213"/>
    </location>
</feature>
<comment type="catalytic activity">
    <reaction evidence="1 9">
        <text>Hydrolysis of terminal (1-&gt;4)-linked alpha-D-glucose residues successively from non-reducing ends of the chains with release of beta-D-glucose.</text>
        <dbReference type="EC" id="3.2.1.3"/>
    </reaction>
</comment>
<evidence type="ECO:0000256" key="1">
    <source>
        <dbReference type="ARBA" id="ARBA00001863"/>
    </source>
</evidence>
<dbReference type="PANTHER" id="PTHR31616">
    <property type="entry name" value="TREHALASE"/>
    <property type="match status" value="1"/>
</dbReference>
<name>A0A6A5WBB0_9PLEO</name>
<keyword evidence="15" id="KW-1185">Reference proteome</keyword>
<dbReference type="InterPro" id="IPR008291">
    <property type="entry name" value="Glucoamylase_SBD"/>
</dbReference>
<evidence type="ECO:0000313" key="15">
    <source>
        <dbReference type="Proteomes" id="UP000799779"/>
    </source>
</evidence>
<accession>A0A6A5WBB0</accession>
<dbReference type="InterPro" id="IPR013784">
    <property type="entry name" value="Carb-bd-like_fold"/>
</dbReference>
<dbReference type="Pfam" id="PF00686">
    <property type="entry name" value="CBM_20"/>
    <property type="match status" value="1"/>
</dbReference>
<keyword evidence="3 12" id="KW-0732">Signal</keyword>
<evidence type="ECO:0000256" key="8">
    <source>
        <dbReference type="ARBA" id="ARBA00023326"/>
    </source>
</evidence>
<feature type="signal peptide" evidence="12">
    <location>
        <begin position="1"/>
        <end position="20"/>
    </location>
</feature>
<evidence type="ECO:0000256" key="11">
    <source>
        <dbReference type="PIRSR" id="PIRSR001031-2"/>
    </source>
</evidence>
<evidence type="ECO:0000256" key="10">
    <source>
        <dbReference type="PIRSR" id="PIRSR001031-1"/>
    </source>
</evidence>
<sequence length="633" mass="68382">MMLRTVVSTLTAISVSGVAAQSLPRQYTSPADDLSSRIETQNGISLQGVLNNIGPNGAKAPGASAGVIIASPSTEDPNYYFTWTRDAALTMKMLVDEFIHGNTGLRPVIQDYLKAQAILQTVSNPSGALYSGRGLGEPKFYSNETRFNGDWGRPQRDGPALRATALIAYARWLLSTTDSADYTEVAEEVWPVVQNDLNYVVQYWNETGFDLWEEVRGSSFFTTAVQHRALVEGIVLGDQLGHPTDAYTAQAPNILCFLQTFWNGQYAIANINSETPRTGIDANTVLTSIATFDPGAECDNELFQPCSAWALANLQVYVDSFRTRYSINSNATDGSAIATGRYASDVYYGGQAWYLTTFAVAEQLYDAIQQWNTIKTLTVSSTDLAFWQSIYPSAQLGTYSKGNGNGTFESLVNAALAYADGFTEVGLKYTPASGALSEQFSGDNGIQVSARDLTWSYASFVTLRGARLAATSDYEQVPSWGAPSGSTVPSTCESGSTVGQYVPATAAGAPAGAGGCTLIVTFNVNASTFFGENLYLWGNVSELGNWIPTDALAGSANGYTQDRPLWTFDVELPADSNVRYYYLRKEPDGSFLYETVDRMFTNLECAESVGPGSTTIEDVWVGPTGTPGKKMLF</sequence>
<evidence type="ECO:0000256" key="4">
    <source>
        <dbReference type="ARBA" id="ARBA00022801"/>
    </source>
</evidence>
<dbReference type="PRINTS" id="PR00736">
    <property type="entry name" value="GLHYDRLASE15"/>
</dbReference>
<organism evidence="14 15">
    <name type="scientific">Amniculicola lignicola CBS 123094</name>
    <dbReference type="NCBI Taxonomy" id="1392246"/>
    <lineage>
        <taxon>Eukaryota</taxon>
        <taxon>Fungi</taxon>
        <taxon>Dikarya</taxon>
        <taxon>Ascomycota</taxon>
        <taxon>Pezizomycotina</taxon>
        <taxon>Dothideomycetes</taxon>
        <taxon>Pleosporomycetidae</taxon>
        <taxon>Pleosporales</taxon>
        <taxon>Amniculicolaceae</taxon>
        <taxon>Amniculicola</taxon>
    </lineage>
</organism>
<dbReference type="Gene3D" id="1.50.10.10">
    <property type="match status" value="1"/>
</dbReference>
<dbReference type="GO" id="GO:0000272">
    <property type="term" value="P:polysaccharide catabolic process"/>
    <property type="evidence" value="ECO:0007669"/>
    <property type="project" value="UniProtKB-KW"/>
</dbReference>
<feature type="domain" description="CBM20" evidence="13">
    <location>
        <begin position="512"/>
        <end position="622"/>
    </location>
</feature>
<evidence type="ECO:0000256" key="6">
    <source>
        <dbReference type="ARBA" id="ARBA00023277"/>
    </source>
</evidence>
<dbReference type="Gene3D" id="2.60.40.10">
    <property type="entry name" value="Immunoglobulins"/>
    <property type="match status" value="1"/>
</dbReference>
<evidence type="ECO:0000256" key="7">
    <source>
        <dbReference type="ARBA" id="ARBA00023295"/>
    </source>
</evidence>
<dbReference type="SUPFAM" id="SSF48208">
    <property type="entry name" value="Six-hairpin glycosidases"/>
    <property type="match status" value="1"/>
</dbReference>
<reference evidence="14" key="1">
    <citation type="journal article" date="2020" name="Stud. Mycol.">
        <title>101 Dothideomycetes genomes: a test case for predicting lifestyles and emergence of pathogens.</title>
        <authorList>
            <person name="Haridas S."/>
            <person name="Albert R."/>
            <person name="Binder M."/>
            <person name="Bloem J."/>
            <person name="Labutti K."/>
            <person name="Salamov A."/>
            <person name="Andreopoulos B."/>
            <person name="Baker S."/>
            <person name="Barry K."/>
            <person name="Bills G."/>
            <person name="Bluhm B."/>
            <person name="Cannon C."/>
            <person name="Castanera R."/>
            <person name="Culley D."/>
            <person name="Daum C."/>
            <person name="Ezra D."/>
            <person name="Gonzalez J."/>
            <person name="Henrissat B."/>
            <person name="Kuo A."/>
            <person name="Liang C."/>
            <person name="Lipzen A."/>
            <person name="Lutzoni F."/>
            <person name="Magnuson J."/>
            <person name="Mondo S."/>
            <person name="Nolan M."/>
            <person name="Ohm R."/>
            <person name="Pangilinan J."/>
            <person name="Park H.-J."/>
            <person name="Ramirez L."/>
            <person name="Alfaro M."/>
            <person name="Sun H."/>
            <person name="Tritt A."/>
            <person name="Yoshinaga Y."/>
            <person name="Zwiers L.-H."/>
            <person name="Turgeon B."/>
            <person name="Goodwin S."/>
            <person name="Spatafora J."/>
            <person name="Crous P."/>
            <person name="Grigoriev I."/>
        </authorList>
    </citation>
    <scope>NUCLEOTIDE SEQUENCE</scope>
    <source>
        <strain evidence="14">CBS 123094</strain>
    </source>
</reference>
<dbReference type="OrthoDB" id="6123450at2759"/>
<dbReference type="FunFam" id="1.50.10.10:FF:000018">
    <property type="entry name" value="Glucoamylase"/>
    <property type="match status" value="1"/>
</dbReference>
<dbReference type="PANTHER" id="PTHR31616:SF12">
    <property type="entry name" value="GLUCOAMYLASE"/>
    <property type="match status" value="1"/>
</dbReference>
<dbReference type="EC" id="3.2.1.3" evidence="9"/>
<dbReference type="AlphaFoldDB" id="A0A6A5WBB0"/>
<evidence type="ECO:0000256" key="12">
    <source>
        <dbReference type="SAM" id="SignalP"/>
    </source>
</evidence>
<keyword evidence="6 9" id="KW-0119">Carbohydrate metabolism</keyword>
<dbReference type="InterPro" id="IPR012341">
    <property type="entry name" value="6hp_glycosidase-like_sf"/>
</dbReference>
<evidence type="ECO:0000256" key="5">
    <source>
        <dbReference type="ARBA" id="ARBA00023180"/>
    </source>
</evidence>
<evidence type="ECO:0000256" key="9">
    <source>
        <dbReference type="PIRNR" id="PIRNR001031"/>
    </source>
</evidence>
<dbReference type="GO" id="GO:0004339">
    <property type="term" value="F:glucan 1,4-alpha-glucosidase activity"/>
    <property type="evidence" value="ECO:0007669"/>
    <property type="project" value="UniProtKB-EC"/>
</dbReference>
<dbReference type="EMBL" id="ML977606">
    <property type="protein sequence ID" value="KAF1998194.1"/>
    <property type="molecule type" value="Genomic_DNA"/>
</dbReference>
<keyword evidence="8 9" id="KW-0624">Polysaccharide degradation</keyword>
<dbReference type="SUPFAM" id="SSF49452">
    <property type="entry name" value="Starch-binding domain-like"/>
    <property type="match status" value="1"/>
</dbReference>
<comment type="similarity">
    <text evidence="2 9">Belongs to the glycosyl hydrolase 15 family.</text>
</comment>
<dbReference type="Pfam" id="PF00723">
    <property type="entry name" value="Glyco_hydro_15"/>
    <property type="match status" value="1"/>
</dbReference>
<proteinExistence type="inferred from homology"/>
<gene>
    <name evidence="14" type="ORF">P154DRAFT_621951</name>
</gene>
<feature type="active site" description="Proton acceptor" evidence="10">
    <location>
        <position position="210"/>
    </location>
</feature>
<dbReference type="PROSITE" id="PS00820">
    <property type="entry name" value="GLUCOAMYLASE"/>
    <property type="match status" value="1"/>
</dbReference>
<evidence type="ECO:0000259" key="13">
    <source>
        <dbReference type="PROSITE" id="PS51166"/>
    </source>
</evidence>
<dbReference type="SMART" id="SM01065">
    <property type="entry name" value="CBM_2"/>
    <property type="match status" value="1"/>
</dbReference>
<evidence type="ECO:0000313" key="14">
    <source>
        <dbReference type="EMBL" id="KAF1998194.1"/>
    </source>
</evidence>
<keyword evidence="4 9" id="KW-0378">Hydrolase</keyword>
<dbReference type="GO" id="GO:0000324">
    <property type="term" value="C:fungal-type vacuole"/>
    <property type="evidence" value="ECO:0007669"/>
    <property type="project" value="TreeGrafter"/>
</dbReference>
<evidence type="ECO:0000256" key="3">
    <source>
        <dbReference type="ARBA" id="ARBA00022729"/>
    </source>
</evidence>
<dbReference type="InterPro" id="IPR046966">
    <property type="entry name" value="Glucoamylase_active_site"/>
</dbReference>